<keyword evidence="2" id="KW-0472">Membrane</keyword>
<dbReference type="AlphaFoldDB" id="K1QHQ9"/>
<feature type="region of interest" description="Disordered" evidence="1">
    <location>
        <begin position="182"/>
        <end position="213"/>
    </location>
</feature>
<keyword evidence="2" id="KW-1133">Transmembrane helix</keyword>
<reference evidence="3" key="1">
    <citation type="journal article" date="2012" name="Nature">
        <title>The oyster genome reveals stress adaptation and complexity of shell formation.</title>
        <authorList>
            <person name="Zhang G."/>
            <person name="Fang X."/>
            <person name="Guo X."/>
            <person name="Li L."/>
            <person name="Luo R."/>
            <person name="Xu F."/>
            <person name="Yang P."/>
            <person name="Zhang L."/>
            <person name="Wang X."/>
            <person name="Qi H."/>
            <person name="Xiong Z."/>
            <person name="Que H."/>
            <person name="Xie Y."/>
            <person name="Holland P.W."/>
            <person name="Paps J."/>
            <person name="Zhu Y."/>
            <person name="Wu F."/>
            <person name="Chen Y."/>
            <person name="Wang J."/>
            <person name="Peng C."/>
            <person name="Meng J."/>
            <person name="Yang L."/>
            <person name="Liu J."/>
            <person name="Wen B."/>
            <person name="Zhang N."/>
            <person name="Huang Z."/>
            <person name="Zhu Q."/>
            <person name="Feng Y."/>
            <person name="Mount A."/>
            <person name="Hedgecock D."/>
            <person name="Xu Z."/>
            <person name="Liu Y."/>
            <person name="Domazet-Loso T."/>
            <person name="Du Y."/>
            <person name="Sun X."/>
            <person name="Zhang S."/>
            <person name="Liu B."/>
            <person name="Cheng P."/>
            <person name="Jiang X."/>
            <person name="Li J."/>
            <person name="Fan D."/>
            <person name="Wang W."/>
            <person name="Fu W."/>
            <person name="Wang T."/>
            <person name="Wang B."/>
            <person name="Zhang J."/>
            <person name="Peng Z."/>
            <person name="Li Y."/>
            <person name="Li N."/>
            <person name="Wang J."/>
            <person name="Chen M."/>
            <person name="He Y."/>
            <person name="Tan F."/>
            <person name="Song X."/>
            <person name="Zheng Q."/>
            <person name="Huang R."/>
            <person name="Yang H."/>
            <person name="Du X."/>
            <person name="Chen L."/>
            <person name="Yang M."/>
            <person name="Gaffney P.M."/>
            <person name="Wang S."/>
            <person name="Luo L."/>
            <person name="She Z."/>
            <person name="Ming Y."/>
            <person name="Huang W."/>
            <person name="Zhang S."/>
            <person name="Huang B."/>
            <person name="Zhang Y."/>
            <person name="Qu T."/>
            <person name="Ni P."/>
            <person name="Miao G."/>
            <person name="Wang J."/>
            <person name="Wang Q."/>
            <person name="Steinberg C.E."/>
            <person name="Wang H."/>
            <person name="Li N."/>
            <person name="Qian L."/>
            <person name="Zhang G."/>
            <person name="Li Y."/>
            <person name="Yang H."/>
            <person name="Liu X."/>
            <person name="Wang J."/>
            <person name="Yin Y."/>
            <person name="Wang J."/>
        </authorList>
    </citation>
    <scope>NUCLEOTIDE SEQUENCE [LARGE SCALE GENOMIC DNA]</scope>
    <source>
        <strain evidence="3">05x7-T-G4-1.051#20</strain>
    </source>
</reference>
<dbReference type="EMBL" id="JH816779">
    <property type="protein sequence ID" value="EKC21136.1"/>
    <property type="molecule type" value="Genomic_DNA"/>
</dbReference>
<organism evidence="3">
    <name type="scientific">Magallana gigas</name>
    <name type="common">Pacific oyster</name>
    <name type="synonym">Crassostrea gigas</name>
    <dbReference type="NCBI Taxonomy" id="29159"/>
    <lineage>
        <taxon>Eukaryota</taxon>
        <taxon>Metazoa</taxon>
        <taxon>Spiralia</taxon>
        <taxon>Lophotrochozoa</taxon>
        <taxon>Mollusca</taxon>
        <taxon>Bivalvia</taxon>
        <taxon>Autobranchia</taxon>
        <taxon>Pteriomorphia</taxon>
        <taxon>Ostreida</taxon>
        <taxon>Ostreoidea</taxon>
        <taxon>Ostreidae</taxon>
        <taxon>Magallana</taxon>
    </lineage>
</organism>
<evidence type="ECO:0000313" key="3">
    <source>
        <dbReference type="EMBL" id="EKC21136.1"/>
    </source>
</evidence>
<accession>K1QHQ9</accession>
<dbReference type="InParanoid" id="K1QHQ9"/>
<feature type="transmembrane region" description="Helical" evidence="2">
    <location>
        <begin position="39"/>
        <end position="64"/>
    </location>
</feature>
<dbReference type="PANTHER" id="PTHR13800">
    <property type="entry name" value="TRANSIENT RECEPTOR POTENTIAL CATION CHANNEL, SUBFAMILY M, MEMBER 6"/>
    <property type="match status" value="1"/>
</dbReference>
<feature type="compositionally biased region" description="Basic and acidic residues" evidence="1">
    <location>
        <begin position="190"/>
        <end position="213"/>
    </location>
</feature>
<dbReference type="GO" id="GO:0005886">
    <property type="term" value="C:plasma membrane"/>
    <property type="evidence" value="ECO:0007669"/>
    <property type="project" value="TreeGrafter"/>
</dbReference>
<dbReference type="GO" id="GO:0005261">
    <property type="term" value="F:monoatomic cation channel activity"/>
    <property type="evidence" value="ECO:0007669"/>
    <property type="project" value="TreeGrafter"/>
</dbReference>
<sequence>MTVSSVSDTGCTCWNSSSQWNLTLPLNADVESQMNWNLLLVYILCAGYLIIAAILLLNLLIAIFNHIFTKVEEKSNEIWKFQMYFLTMEFDNKTALVPPLRVQFTERHLQYLQVFETEEMANYLRRKKSEQKDSTESKVQKRVEELFNLVEEEFATDQGDALTLLTTMFANLTRENKFMGASLQPNGVHKSHDDIESVKKQEKKDAIEEAEKV</sequence>
<evidence type="ECO:0000256" key="2">
    <source>
        <dbReference type="SAM" id="Phobius"/>
    </source>
</evidence>
<dbReference type="GO" id="GO:0030001">
    <property type="term" value="P:metal ion transport"/>
    <property type="evidence" value="ECO:0007669"/>
    <property type="project" value="TreeGrafter"/>
</dbReference>
<name>K1QHQ9_MAGGI</name>
<dbReference type="InterPro" id="IPR050927">
    <property type="entry name" value="TRPM"/>
</dbReference>
<keyword evidence="3" id="KW-0675">Receptor</keyword>
<keyword evidence="2" id="KW-0812">Transmembrane</keyword>
<gene>
    <name evidence="3" type="ORF">CGI_10004434</name>
</gene>
<proteinExistence type="predicted"/>
<dbReference type="PANTHER" id="PTHR13800:SF1">
    <property type="entry name" value="TRANSIENT RECEPTOR POTENTIAL CATION CHANNEL TRPM"/>
    <property type="match status" value="1"/>
</dbReference>
<dbReference type="HOGENOM" id="CLU_1295505_0_0_1"/>
<protein>
    <submittedName>
        <fullName evidence="3">Transient receptor potential cation channel subfamily M member 1</fullName>
    </submittedName>
</protein>
<evidence type="ECO:0000256" key="1">
    <source>
        <dbReference type="SAM" id="MobiDB-lite"/>
    </source>
</evidence>